<dbReference type="PROSITE" id="PS51778">
    <property type="entry name" value="VAST"/>
    <property type="match status" value="2"/>
</dbReference>
<evidence type="ECO:0000256" key="2">
    <source>
        <dbReference type="ARBA" id="ARBA00022692"/>
    </source>
</evidence>
<evidence type="ECO:0000313" key="8">
    <source>
        <dbReference type="EMBL" id="CAI0451555.1"/>
    </source>
</evidence>
<dbReference type="InterPro" id="IPR011993">
    <property type="entry name" value="PH-like_dom_sf"/>
</dbReference>
<keyword evidence="9" id="KW-1185">Reference proteome</keyword>
<feature type="domain" description="C2" evidence="6">
    <location>
        <begin position="77"/>
        <end position="198"/>
    </location>
</feature>
<dbReference type="Pfam" id="PF02893">
    <property type="entry name" value="GRAM"/>
    <property type="match status" value="1"/>
</dbReference>
<feature type="region of interest" description="Disordered" evidence="5">
    <location>
        <begin position="285"/>
        <end position="319"/>
    </location>
</feature>
<dbReference type="InterPro" id="IPR044511">
    <property type="entry name" value="At1g03370/At5g50170-like"/>
</dbReference>
<organism evidence="8 9">
    <name type="scientific">Linum tenue</name>
    <dbReference type="NCBI Taxonomy" id="586396"/>
    <lineage>
        <taxon>Eukaryota</taxon>
        <taxon>Viridiplantae</taxon>
        <taxon>Streptophyta</taxon>
        <taxon>Embryophyta</taxon>
        <taxon>Tracheophyta</taxon>
        <taxon>Spermatophyta</taxon>
        <taxon>Magnoliopsida</taxon>
        <taxon>eudicotyledons</taxon>
        <taxon>Gunneridae</taxon>
        <taxon>Pentapetalae</taxon>
        <taxon>rosids</taxon>
        <taxon>fabids</taxon>
        <taxon>Malpighiales</taxon>
        <taxon>Linaceae</taxon>
        <taxon>Linum</taxon>
    </lineage>
</organism>
<evidence type="ECO:0000256" key="5">
    <source>
        <dbReference type="SAM" id="MobiDB-lite"/>
    </source>
</evidence>
<dbReference type="AlphaFoldDB" id="A0AAV0MZ21"/>
<keyword evidence="2" id="KW-0812">Transmembrane</keyword>
<evidence type="ECO:0000259" key="6">
    <source>
        <dbReference type="PROSITE" id="PS50004"/>
    </source>
</evidence>
<feature type="domain" description="VASt" evidence="7">
    <location>
        <begin position="951"/>
        <end position="1116"/>
    </location>
</feature>
<evidence type="ECO:0000313" key="9">
    <source>
        <dbReference type="Proteomes" id="UP001154282"/>
    </source>
</evidence>
<dbReference type="PROSITE" id="PS50004">
    <property type="entry name" value="C2"/>
    <property type="match status" value="2"/>
</dbReference>
<keyword evidence="4" id="KW-0472">Membrane</keyword>
<evidence type="ECO:0000256" key="4">
    <source>
        <dbReference type="ARBA" id="ARBA00023136"/>
    </source>
</evidence>
<dbReference type="InterPro" id="IPR000008">
    <property type="entry name" value="C2_dom"/>
</dbReference>
<dbReference type="SMART" id="SM00568">
    <property type="entry name" value="GRAM"/>
    <property type="match status" value="1"/>
</dbReference>
<dbReference type="CDD" id="cd00030">
    <property type="entry name" value="C2"/>
    <property type="match status" value="2"/>
</dbReference>
<dbReference type="InterPro" id="IPR004182">
    <property type="entry name" value="GRAM"/>
</dbReference>
<feature type="non-terminal residue" evidence="8">
    <location>
        <position position="1"/>
    </location>
</feature>
<dbReference type="Pfam" id="PF16016">
    <property type="entry name" value="VASt"/>
    <property type="match status" value="2"/>
</dbReference>
<evidence type="ECO:0000256" key="1">
    <source>
        <dbReference type="ARBA" id="ARBA00004167"/>
    </source>
</evidence>
<evidence type="ECO:0000259" key="7">
    <source>
        <dbReference type="PROSITE" id="PS51778"/>
    </source>
</evidence>
<dbReference type="InterPro" id="IPR031968">
    <property type="entry name" value="VASt"/>
</dbReference>
<evidence type="ECO:0000256" key="3">
    <source>
        <dbReference type="ARBA" id="ARBA00022989"/>
    </source>
</evidence>
<gene>
    <name evidence="8" type="ORF">LITE_LOCUS30909</name>
</gene>
<accession>A0AAV0MZ21</accession>
<sequence>FSFCFSSSLTNPTASPIFFPLSPLPFVFPQLRLEPRCRLLPLSTLPPYGQLLPSRHLLLQTRLLLFHLPLHHHQFPPPPPLQIPIAIKKSSIDNMNLYVYVLEARDLPVKDAFVVKLRVGKRKSKTRVLRNTANPVWNEEFIFPIHAHDDENLLVSVFTHHDGAGLFGAGSGDLVGRVSVPVGSVAGEPNQTLPPTWFSLESPSAGKHVHLDSGCAGKILLSMCVNDETHDSPSKHFLSSDEDVKELETHLGSGHGTHCSKAQHHKISGGKKLMKAIAHSLEKVFSKHEEEGSPSPRPDHESSELNSASDYQDCTDDEHHPSAVTFEEGLYMMDSMEEKQDMPDNLQGGVLIDQKYLLSSGELNRFLFEPGSQFRKNLAELQGTQDVEEGPWTWKSVGLTRTVTYIKAATKLVKAVRATEEQSYVRVHGPEFAVRVSVITPDVPYGNTFSVELLYKMLPGPKLSLEEESSCQLIISWGVTFHHSTMMKGVIEGGVKQGLKDSFDQFENLLGQHLKVMDSASSLSDKEHMLASLGAEHESDWELAWQYFCNFTVVSTFVMVLYVLVHILLCEPSKVQGLELYGLDLPDSFGQLVSCAILFIQVERVYNMAAHFIGTRLHRGSDHGIKAQGDGWVLTVALIEGTNLASIGSTGLCDPYAVLTCNGRTRTSSIKLQTSDPQWNDILEFDAMDEPPSVLDVEVFDFDGPFDQATSLGHTEINFLKHTATELADIWVSLEGKLAQSSQSKLHLRIFLDNNNGVETIKDYLTKMEREVGKKLNLRSPHKNSAFQKLFGLPPEEFLISDFTCQLKRKIPLQGKLFLSARILGFYANLFGHKTKFFFLWEDIDDIQVLPPTLSSVGSPMLLIVLRKDKGVEARHWAKSQDEQGRLEFCFQSFGSFGLASRTITALWRTRTLTPEQKAQIAEEQELGHEGDRPVMVEDSIPIMDVFEDTKMSKIYSEELPICIKELMEMFEGGKMEHRIMGKSGLLNYATTPWETMKPGVQERHVSYKFNRQVSIFEGEVSCTQQRSTMADGSGEGWTVNEVMVLHDVPFSDHFHVNLRYQIEKSGLAHNACKCDVYVGITWLKATKFQQRITSNITDKFSQRMREIFELVEREILFGIQHDSPPL</sequence>
<dbReference type="SMART" id="SM00239">
    <property type="entry name" value="C2"/>
    <property type="match status" value="2"/>
</dbReference>
<dbReference type="InterPro" id="IPR035892">
    <property type="entry name" value="C2_domain_sf"/>
</dbReference>
<evidence type="ECO:0008006" key="10">
    <source>
        <dbReference type="Google" id="ProtNLM"/>
    </source>
</evidence>
<dbReference type="Pfam" id="PF00168">
    <property type="entry name" value="C2"/>
    <property type="match status" value="2"/>
</dbReference>
<feature type="domain" description="VASt" evidence="7">
    <location>
        <begin position="347"/>
        <end position="518"/>
    </location>
</feature>
<dbReference type="SUPFAM" id="SSF49562">
    <property type="entry name" value="C2 domain (Calcium/lipid-binding domain, CaLB)"/>
    <property type="match status" value="2"/>
</dbReference>
<dbReference type="PANTHER" id="PTHR46296">
    <property type="entry name" value="BNAA05G37250D PROTEIN"/>
    <property type="match status" value="1"/>
</dbReference>
<dbReference type="PANTHER" id="PTHR46296:SF7">
    <property type="entry name" value="C2 DOMAIN-CONTAINING PROTEIN"/>
    <property type="match status" value="1"/>
</dbReference>
<dbReference type="Gene3D" id="2.60.40.150">
    <property type="entry name" value="C2 domain"/>
    <property type="match status" value="2"/>
</dbReference>
<comment type="caution">
    <text evidence="8">The sequence shown here is derived from an EMBL/GenBank/DDBJ whole genome shotgun (WGS) entry which is preliminary data.</text>
</comment>
<dbReference type="EMBL" id="CAMGYJ010000007">
    <property type="protein sequence ID" value="CAI0451555.1"/>
    <property type="molecule type" value="Genomic_DNA"/>
</dbReference>
<feature type="compositionally biased region" description="Basic and acidic residues" evidence="5">
    <location>
        <begin position="285"/>
        <end position="303"/>
    </location>
</feature>
<feature type="domain" description="C2" evidence="6">
    <location>
        <begin position="619"/>
        <end position="732"/>
    </location>
</feature>
<keyword evidence="3" id="KW-1133">Transmembrane helix</keyword>
<dbReference type="GO" id="GO:0016020">
    <property type="term" value="C:membrane"/>
    <property type="evidence" value="ECO:0007669"/>
    <property type="project" value="UniProtKB-SubCell"/>
</dbReference>
<dbReference type="Gene3D" id="2.30.29.30">
    <property type="entry name" value="Pleckstrin-homology domain (PH domain)/Phosphotyrosine-binding domain (PTB)"/>
    <property type="match status" value="1"/>
</dbReference>
<protein>
    <recommendedName>
        <fullName evidence="10">C2 and GRAM domain-containing protein</fullName>
    </recommendedName>
</protein>
<dbReference type="Proteomes" id="UP001154282">
    <property type="component" value="Unassembled WGS sequence"/>
</dbReference>
<proteinExistence type="predicted"/>
<reference evidence="8" key="1">
    <citation type="submission" date="2022-08" db="EMBL/GenBank/DDBJ databases">
        <authorList>
            <person name="Gutierrez-Valencia J."/>
        </authorList>
    </citation>
    <scope>NUCLEOTIDE SEQUENCE</scope>
</reference>
<comment type="subcellular location">
    <subcellularLocation>
        <location evidence="1">Membrane</location>
        <topology evidence="1">Single-pass membrane protein</topology>
    </subcellularLocation>
</comment>
<name>A0AAV0MZ21_9ROSI</name>